<dbReference type="Proteomes" id="UP000000770">
    <property type="component" value="Chromosome"/>
</dbReference>
<accession>A9L4R0</accession>
<dbReference type="AlphaFoldDB" id="A9L4R0"/>
<organism evidence="1 2">
    <name type="scientific">Shewanella baltica (strain OS195)</name>
    <dbReference type="NCBI Taxonomy" id="399599"/>
    <lineage>
        <taxon>Bacteria</taxon>
        <taxon>Pseudomonadati</taxon>
        <taxon>Pseudomonadota</taxon>
        <taxon>Gammaproteobacteria</taxon>
        <taxon>Alteromonadales</taxon>
        <taxon>Shewanellaceae</taxon>
        <taxon>Shewanella</taxon>
    </lineage>
</organism>
<name>A9L4R0_SHEB9</name>
<sequence precursor="true">MKPRMFILLTAIPLTIAITGCSEELANKKAEQAKLLQHHISAIVSACTGTLSLSTQITGDFENPATTTISCSEMDKKSDFFHEMTEQDLEVIKNNVKKLN</sequence>
<reference evidence="1 2" key="1">
    <citation type="submission" date="2007-11" db="EMBL/GenBank/DDBJ databases">
        <title>Complete sequence of chromosome of Shewanella baltica OS195.</title>
        <authorList>
            <consortium name="US DOE Joint Genome Institute"/>
            <person name="Copeland A."/>
            <person name="Lucas S."/>
            <person name="Lapidus A."/>
            <person name="Barry K."/>
            <person name="Glavina del Rio T."/>
            <person name="Dalin E."/>
            <person name="Tice H."/>
            <person name="Pitluck S."/>
            <person name="Chain P."/>
            <person name="Malfatti S."/>
            <person name="Shin M."/>
            <person name="Vergez L."/>
            <person name="Schmutz J."/>
            <person name="Larimer F."/>
            <person name="Land M."/>
            <person name="Hauser L."/>
            <person name="Kyrpides N."/>
            <person name="Kim E."/>
            <person name="Brettar I."/>
            <person name="Rodrigues J."/>
            <person name="Konstantinidis K."/>
            <person name="Klappenbach J."/>
            <person name="Hofle M."/>
            <person name="Tiedje J."/>
            <person name="Richardson P."/>
        </authorList>
    </citation>
    <scope>NUCLEOTIDE SEQUENCE [LARGE SCALE GENOMIC DNA]</scope>
    <source>
        <strain evidence="1 2">OS195</strain>
    </source>
</reference>
<protein>
    <recommendedName>
        <fullName evidence="3">Lipoprotein</fullName>
    </recommendedName>
</protein>
<dbReference type="KEGG" id="sbn:Sbal195_4016"/>
<dbReference type="HOGENOM" id="CLU_2304084_0_0_6"/>
<dbReference type="GeneID" id="11774016"/>
<evidence type="ECO:0000313" key="2">
    <source>
        <dbReference type="Proteomes" id="UP000000770"/>
    </source>
</evidence>
<dbReference type="PROSITE" id="PS51257">
    <property type="entry name" value="PROKAR_LIPOPROTEIN"/>
    <property type="match status" value="1"/>
</dbReference>
<dbReference type="RefSeq" id="WP_006084322.1">
    <property type="nucleotide sequence ID" value="NC_009997.1"/>
</dbReference>
<evidence type="ECO:0000313" key="1">
    <source>
        <dbReference type="EMBL" id="ABX51176.1"/>
    </source>
</evidence>
<proteinExistence type="predicted"/>
<gene>
    <name evidence="1" type="ordered locus">Sbal195_4016</name>
</gene>
<dbReference type="EMBL" id="CP000891">
    <property type="protein sequence ID" value="ABX51176.1"/>
    <property type="molecule type" value="Genomic_DNA"/>
</dbReference>
<evidence type="ECO:0008006" key="3">
    <source>
        <dbReference type="Google" id="ProtNLM"/>
    </source>
</evidence>